<feature type="compositionally biased region" description="Basic residues" evidence="10">
    <location>
        <begin position="547"/>
        <end position="557"/>
    </location>
</feature>
<name>A0A6A6H9F0_VIRVR</name>
<dbReference type="InterPro" id="IPR002423">
    <property type="entry name" value="Cpn60/GroEL/TCP-1"/>
</dbReference>
<comment type="subunit">
    <text evidence="3">Heterooligomeric complex of about 850 to 900 kDa that forms two stacked rings, 12 to 16 nm in diameter.</text>
</comment>
<keyword evidence="6 8" id="KW-0067">ATP-binding</keyword>
<accession>A0A6A6H9F0</accession>
<dbReference type="Gene3D" id="1.10.560.10">
    <property type="entry name" value="GroEL-like equatorial domain"/>
    <property type="match status" value="1"/>
</dbReference>
<evidence type="ECO:0000313" key="11">
    <source>
        <dbReference type="EMBL" id="KAF2234744.1"/>
    </source>
</evidence>
<dbReference type="FunFam" id="1.10.560.10:FF:000017">
    <property type="entry name" value="T-complex protein 1 subunit eta"/>
    <property type="match status" value="1"/>
</dbReference>
<dbReference type="Proteomes" id="UP000800092">
    <property type="component" value="Unassembled WGS sequence"/>
</dbReference>
<dbReference type="PRINTS" id="PR00304">
    <property type="entry name" value="TCOMPLEXTCP1"/>
</dbReference>
<dbReference type="PANTHER" id="PTHR11353">
    <property type="entry name" value="CHAPERONIN"/>
    <property type="match status" value="1"/>
</dbReference>
<evidence type="ECO:0000313" key="12">
    <source>
        <dbReference type="Proteomes" id="UP000800092"/>
    </source>
</evidence>
<dbReference type="Pfam" id="PF00118">
    <property type="entry name" value="Cpn60_TCP1"/>
    <property type="match status" value="1"/>
</dbReference>
<evidence type="ECO:0000256" key="10">
    <source>
        <dbReference type="SAM" id="MobiDB-lite"/>
    </source>
</evidence>
<evidence type="ECO:0000256" key="5">
    <source>
        <dbReference type="ARBA" id="ARBA00022741"/>
    </source>
</evidence>
<comment type="function">
    <text evidence="9">Molecular chaperone; assists the folding of proteins upon ATP hydrolysis. Known to play a role, in vitro, in the folding of actin and tubulin.</text>
</comment>
<dbReference type="NCBIfam" id="NF041082">
    <property type="entry name" value="thermosome_alpha"/>
    <property type="match status" value="1"/>
</dbReference>
<dbReference type="PROSITE" id="PS00751">
    <property type="entry name" value="TCP1_2"/>
    <property type="match status" value="1"/>
</dbReference>
<keyword evidence="4 9" id="KW-0963">Cytoplasm</keyword>
<evidence type="ECO:0000256" key="9">
    <source>
        <dbReference type="RuleBase" id="RU365042"/>
    </source>
</evidence>
<dbReference type="InterPro" id="IPR012720">
    <property type="entry name" value="Chap_CCT_eta"/>
</dbReference>
<dbReference type="InterPro" id="IPR027410">
    <property type="entry name" value="TCP-1-like_intermed_sf"/>
</dbReference>
<dbReference type="SUPFAM" id="SSF48592">
    <property type="entry name" value="GroEL equatorial domain-like"/>
    <property type="match status" value="1"/>
</dbReference>
<gene>
    <name evidence="11" type="ORF">EV356DRAFT_446053</name>
</gene>
<dbReference type="PROSITE" id="PS00995">
    <property type="entry name" value="TCP1_3"/>
    <property type="match status" value="1"/>
</dbReference>
<dbReference type="InterPro" id="IPR027409">
    <property type="entry name" value="GroEL-like_apical_dom_sf"/>
</dbReference>
<feature type="compositionally biased region" description="Low complexity" evidence="10">
    <location>
        <begin position="529"/>
        <end position="541"/>
    </location>
</feature>
<dbReference type="GO" id="GO:0140662">
    <property type="term" value="F:ATP-dependent protein folding chaperone"/>
    <property type="evidence" value="ECO:0007669"/>
    <property type="project" value="InterPro"/>
</dbReference>
<keyword evidence="5 8" id="KW-0547">Nucleotide-binding</keyword>
<dbReference type="Gene3D" id="3.30.260.10">
    <property type="entry name" value="TCP-1-like chaperonin intermediate domain"/>
    <property type="match status" value="1"/>
</dbReference>
<reference evidence="11" key="1">
    <citation type="journal article" date="2020" name="Stud. Mycol.">
        <title>101 Dothideomycetes genomes: a test case for predicting lifestyles and emergence of pathogens.</title>
        <authorList>
            <person name="Haridas S."/>
            <person name="Albert R."/>
            <person name="Binder M."/>
            <person name="Bloem J."/>
            <person name="Labutti K."/>
            <person name="Salamov A."/>
            <person name="Andreopoulos B."/>
            <person name="Baker S."/>
            <person name="Barry K."/>
            <person name="Bills G."/>
            <person name="Bluhm B."/>
            <person name="Cannon C."/>
            <person name="Castanera R."/>
            <person name="Culley D."/>
            <person name="Daum C."/>
            <person name="Ezra D."/>
            <person name="Gonzalez J."/>
            <person name="Henrissat B."/>
            <person name="Kuo A."/>
            <person name="Liang C."/>
            <person name="Lipzen A."/>
            <person name="Lutzoni F."/>
            <person name="Magnuson J."/>
            <person name="Mondo S."/>
            <person name="Nolan M."/>
            <person name="Ohm R."/>
            <person name="Pangilinan J."/>
            <person name="Park H.-J."/>
            <person name="Ramirez L."/>
            <person name="Alfaro M."/>
            <person name="Sun H."/>
            <person name="Tritt A."/>
            <person name="Yoshinaga Y."/>
            <person name="Zwiers L.-H."/>
            <person name="Turgeon B."/>
            <person name="Goodwin S."/>
            <person name="Spatafora J."/>
            <person name="Crous P."/>
            <person name="Grigoriev I."/>
        </authorList>
    </citation>
    <scope>NUCLEOTIDE SEQUENCE</scope>
    <source>
        <strain evidence="11">Tuck. ex Michener</strain>
    </source>
</reference>
<dbReference type="GO" id="GO:0051082">
    <property type="term" value="F:unfolded protein binding"/>
    <property type="evidence" value="ECO:0007669"/>
    <property type="project" value="InterPro"/>
</dbReference>
<evidence type="ECO:0000256" key="8">
    <source>
        <dbReference type="RuleBase" id="RU004187"/>
    </source>
</evidence>
<dbReference type="SUPFAM" id="SSF54849">
    <property type="entry name" value="GroEL-intermediate domain like"/>
    <property type="match status" value="1"/>
</dbReference>
<dbReference type="Gene3D" id="3.50.7.10">
    <property type="entry name" value="GroEL"/>
    <property type="match status" value="1"/>
</dbReference>
<dbReference type="InterPro" id="IPR017998">
    <property type="entry name" value="Chaperone_TCP-1"/>
</dbReference>
<dbReference type="GO" id="GO:0005524">
    <property type="term" value="F:ATP binding"/>
    <property type="evidence" value="ECO:0007669"/>
    <property type="project" value="UniProtKB-KW"/>
</dbReference>
<sequence>MSFGGQTPTILILKEGTDQSQGKGQLVSNINACLAVQSTIRGTLGPYGGDLLLVDENGKQTITNDGATVMKLLDIVHPAARILTDIARSQDAEVGDGTTSVVVLAGEILKEIKEYVEQGVSSQTIIKGLRLASNMAVNKIKEIAVSTSESNQRETLRKLAATAMSSKLIHRNASFFTKMVVDAVLTLDQDDLNERLIGIKKVTGGGLQDSLFVDGVAFKKTFSYAGFEQQPKTFANPKIVCLNVELELKSEKDNAEVRVEHVADYQAIVDAEWQIIFAKMEALYHTGAKVVLSKLPIGDLATQYFADRDIFCAGRVAAADLDRVVLATGAAIQSTCSDIAPQHLGTCERFEERQVGDQRFNFFSGCPAAKTCTLVLRGGAEQFIAEVERSLHDAIMVVKRALKNKTIVAGGGACEMEVSKYLHQYADKNIPHKQQGIIKSFAKALEIVPRQLCDNAGFDATDILNRLRVEHRRGNVWAGVDFVNEGVRDNLEAFVWEPALVKVNAIQAAVEAACLILSVDETIKSEESQQPQGPQKGLPPGAANRVLRGRGRGMPRR</sequence>
<evidence type="ECO:0000256" key="7">
    <source>
        <dbReference type="ARBA" id="ARBA00023186"/>
    </source>
</evidence>
<dbReference type="FunFam" id="3.50.7.10:FF:000006">
    <property type="entry name" value="T-complex protein 1 subunit eta"/>
    <property type="match status" value="1"/>
</dbReference>
<dbReference type="InterPro" id="IPR053374">
    <property type="entry name" value="TCP-1_chaperonin"/>
</dbReference>
<evidence type="ECO:0000256" key="4">
    <source>
        <dbReference type="ARBA" id="ARBA00022490"/>
    </source>
</evidence>
<dbReference type="OrthoDB" id="10248520at2759"/>
<dbReference type="SUPFAM" id="SSF52029">
    <property type="entry name" value="GroEL apical domain-like"/>
    <property type="match status" value="1"/>
</dbReference>
<proteinExistence type="inferred from homology"/>
<feature type="region of interest" description="Disordered" evidence="10">
    <location>
        <begin position="525"/>
        <end position="557"/>
    </location>
</feature>
<dbReference type="CDD" id="cd03340">
    <property type="entry name" value="TCP1_eta"/>
    <property type="match status" value="1"/>
</dbReference>
<comment type="subcellular location">
    <subcellularLocation>
        <location evidence="1 9">Cytoplasm</location>
    </subcellularLocation>
</comment>
<dbReference type="InterPro" id="IPR027413">
    <property type="entry name" value="GROEL-like_equatorial_sf"/>
</dbReference>
<comment type="subunit">
    <text evidence="9">Heterooligomeric complex that forms two stacked rings.</text>
</comment>
<keyword evidence="7 8" id="KW-0143">Chaperone</keyword>
<dbReference type="AlphaFoldDB" id="A0A6A6H9F0"/>
<keyword evidence="12" id="KW-1185">Reference proteome</keyword>
<evidence type="ECO:0000256" key="2">
    <source>
        <dbReference type="ARBA" id="ARBA00008020"/>
    </source>
</evidence>
<dbReference type="GO" id="GO:0005832">
    <property type="term" value="C:chaperonin-containing T-complex"/>
    <property type="evidence" value="ECO:0007669"/>
    <property type="project" value="UniProtKB-ARBA"/>
</dbReference>
<dbReference type="FunFam" id="3.30.260.10:FF:000022">
    <property type="entry name" value="T-complex protein 1 subunit eta"/>
    <property type="match status" value="1"/>
</dbReference>
<dbReference type="InterPro" id="IPR054827">
    <property type="entry name" value="thermosome_alpha"/>
</dbReference>
<dbReference type="NCBIfam" id="NF041083">
    <property type="entry name" value="thermosome_beta"/>
    <property type="match status" value="1"/>
</dbReference>
<dbReference type="EMBL" id="ML991796">
    <property type="protein sequence ID" value="KAF2234744.1"/>
    <property type="molecule type" value="Genomic_DNA"/>
</dbReference>
<evidence type="ECO:0000256" key="1">
    <source>
        <dbReference type="ARBA" id="ARBA00004496"/>
    </source>
</evidence>
<organism evidence="11 12">
    <name type="scientific">Viridothelium virens</name>
    <name type="common">Speckled blister lichen</name>
    <name type="synonym">Trypethelium virens</name>
    <dbReference type="NCBI Taxonomy" id="1048519"/>
    <lineage>
        <taxon>Eukaryota</taxon>
        <taxon>Fungi</taxon>
        <taxon>Dikarya</taxon>
        <taxon>Ascomycota</taxon>
        <taxon>Pezizomycotina</taxon>
        <taxon>Dothideomycetes</taxon>
        <taxon>Dothideomycetes incertae sedis</taxon>
        <taxon>Trypetheliales</taxon>
        <taxon>Trypetheliaceae</taxon>
        <taxon>Viridothelium</taxon>
    </lineage>
</organism>
<comment type="similarity">
    <text evidence="2 8">Belongs to the TCP-1 chaperonin family.</text>
</comment>
<evidence type="ECO:0000256" key="3">
    <source>
        <dbReference type="ARBA" id="ARBA00011531"/>
    </source>
</evidence>
<evidence type="ECO:0000256" key="6">
    <source>
        <dbReference type="ARBA" id="ARBA00022840"/>
    </source>
</evidence>
<dbReference type="InterPro" id="IPR002194">
    <property type="entry name" value="Chaperonin_TCP-1_CS"/>
</dbReference>
<dbReference type="GO" id="GO:0016887">
    <property type="term" value="F:ATP hydrolysis activity"/>
    <property type="evidence" value="ECO:0007669"/>
    <property type="project" value="InterPro"/>
</dbReference>
<protein>
    <recommendedName>
        <fullName evidence="9">T-complex protein 1 subunit eta</fullName>
        <shortName evidence="9">TCP-1-eta</shortName>
    </recommendedName>
    <alternativeName>
        <fullName evidence="9">CCT-eta</fullName>
    </alternativeName>
</protein>
<dbReference type="NCBIfam" id="TIGR02345">
    <property type="entry name" value="chap_CCT_eta"/>
    <property type="match status" value="1"/>
</dbReference>